<dbReference type="GO" id="GO:0031981">
    <property type="term" value="C:nuclear lumen"/>
    <property type="evidence" value="ECO:0007669"/>
    <property type="project" value="UniProtKB-ARBA"/>
</dbReference>
<keyword evidence="26" id="KW-1185">Reference proteome</keyword>
<dbReference type="Gene3D" id="1.10.132.60">
    <property type="entry name" value="DNA polymerase family B, C-terminal domain"/>
    <property type="match status" value="1"/>
</dbReference>
<dbReference type="GO" id="GO:0046872">
    <property type="term" value="F:metal ion binding"/>
    <property type="evidence" value="ECO:0007669"/>
    <property type="project" value="UniProtKB-KW"/>
</dbReference>
<keyword evidence="13" id="KW-0411">Iron-sulfur</keyword>
<feature type="compositionally biased region" description="Low complexity" evidence="20">
    <location>
        <begin position="1131"/>
        <end position="1144"/>
    </location>
</feature>
<evidence type="ECO:0000256" key="14">
    <source>
        <dbReference type="ARBA" id="ARBA00023204"/>
    </source>
</evidence>
<evidence type="ECO:0000256" key="18">
    <source>
        <dbReference type="ARBA" id="ARBA00066163"/>
    </source>
</evidence>
<evidence type="ECO:0000256" key="8">
    <source>
        <dbReference type="ARBA" id="ARBA00022723"/>
    </source>
</evidence>
<dbReference type="CDD" id="cd05778">
    <property type="entry name" value="DNA_polB_zeta_exo"/>
    <property type="match status" value="1"/>
</dbReference>
<feature type="domain" description="DUF4683" evidence="24">
    <location>
        <begin position="397"/>
        <end position="846"/>
    </location>
</feature>
<dbReference type="Pfam" id="PF15735">
    <property type="entry name" value="DUF4683"/>
    <property type="match status" value="1"/>
</dbReference>
<dbReference type="SUPFAM" id="SSF56672">
    <property type="entry name" value="DNA/RNA polymerases"/>
    <property type="match status" value="1"/>
</dbReference>
<feature type="compositionally biased region" description="Polar residues" evidence="20">
    <location>
        <begin position="1544"/>
        <end position="1553"/>
    </location>
</feature>
<dbReference type="InterPro" id="IPR032757">
    <property type="entry name" value="DUF4683"/>
</dbReference>
<keyword evidence="9" id="KW-0227">DNA damage</keyword>
<feature type="region of interest" description="Disordered" evidence="20">
    <location>
        <begin position="486"/>
        <end position="552"/>
    </location>
</feature>
<evidence type="ECO:0000256" key="3">
    <source>
        <dbReference type="ARBA" id="ARBA00005755"/>
    </source>
</evidence>
<proteinExistence type="inferred from homology"/>
<dbReference type="InterPro" id="IPR006172">
    <property type="entry name" value="DNA-dir_DNA_pol_B"/>
</dbReference>
<dbReference type="PANTHER" id="PTHR45812">
    <property type="entry name" value="DNA POLYMERASE ZETA CATALYTIC SUBUNIT"/>
    <property type="match status" value="1"/>
</dbReference>
<feature type="compositionally biased region" description="Low complexity" evidence="20">
    <location>
        <begin position="1340"/>
        <end position="1363"/>
    </location>
</feature>
<dbReference type="Gene3D" id="1.10.287.690">
    <property type="entry name" value="Helix hairpin bin"/>
    <property type="match status" value="1"/>
</dbReference>
<evidence type="ECO:0000256" key="12">
    <source>
        <dbReference type="ARBA" id="ARBA00023004"/>
    </source>
</evidence>
<feature type="region of interest" description="Disordered" evidence="20">
    <location>
        <begin position="175"/>
        <end position="217"/>
    </location>
</feature>
<feature type="region of interest" description="Disordered" evidence="20">
    <location>
        <begin position="758"/>
        <end position="789"/>
    </location>
</feature>
<comment type="subcellular location">
    <subcellularLocation>
        <location evidence="2">Nucleus</location>
    </subcellularLocation>
</comment>
<dbReference type="InterPro" id="IPR023211">
    <property type="entry name" value="DNA_pol_palm_dom_sf"/>
</dbReference>
<dbReference type="Pfam" id="PF00136">
    <property type="entry name" value="DNA_pol_B"/>
    <property type="match status" value="1"/>
</dbReference>
<evidence type="ECO:0000256" key="20">
    <source>
        <dbReference type="SAM" id="MobiDB-lite"/>
    </source>
</evidence>
<comment type="function">
    <text evidence="17">Catalytic subunit of the DNA polymerase zeta complex, an error-prone polymerase specialized in translesion DNA synthesis (TLS). Lacks an intrinsic 3'-5' exonuclease activity and thus has no proofreading function.</text>
</comment>
<sequence>MWPPGEKSLTARALSLWRSLYKYHAYIYTERQVGPSNAAMSSCFSYLFFFVFFCADNSQDNAIIDLLAGLEDDGFYRTPVRPNFQSQSFTGARSYQYNSDEEEEGPDLEKEESELSVLMSQRWDTEETVGPSLPRSALQETEDSFSEEQRESSDEDMEWSGENSQFINLSIPQLDGAADENSDSSLTDNSSSSQSSPITTEKMLGKGNLLPGETIQFDPPTSANILLKCTHSDHRPGHPLDAEQQLEMHRESKSAQDGGSECSSGLKLNKQIPYIPPVKHPIPCKMPNHDAPPACVKSEDIRPLYTFDKKNTINLEDTGGQTFSFSKRRQPMYSGTKNVETDCLSILQNHRTFSLCYSELRNGTSKTELEFSQKDRKSPILMNISSSLSTLDEDGFLGRQAKEIAEENEEGDVGELKIRYEDYQENKSESTIVAQQEAHYKFFPSVILSNCLRRKKVGSKKLIEKNDSVGKLVEAQPCRSRLKLNKKKLGITGQRNSPSPVEDLTVDSDVSSSLTPQNVETEAEMSSLVQNGETEAEMSSLDVNSEKDEPGKEGIFTEVKIAEEEVESAQKPAIEGTETLVEMSSSDSPTVSCLSEETKIPVESRWDFLEDESPKVSGSKHPALFNSKYTLRAKRKMIYDRVNKEDSVSTRSTKPNLDSKQKDGNVIIRQDVKYQKRRKKDPPIIIKYIIINRFKGQKNMLVKMSKINANERSVLLTPERLSLYNKIAPLKDFWPKVPESTAVRFPVIEPKVKKQSKRKTRVNYSTKKSVSNTYKPQVKQGRRASGTKDHVKGLRLASLPPPLPCYGELAEDHDTEYNDVMAELGYLSERSQSPTDLTPPRCWSPSEPSMECPEQQIIPNRKAGFVGSSIKQNKRQAARIPKSTDRKRKIKPSLGEEEPRKEHFMQNHKRSAFRQRKKAKDDPKGVVSVTPTTSKMKRPRKKTKSTSDSSQFLSQKDDPPPSEMFSEEVPTFQQPVNNDDGRTCPQSTLMESKLVAQSVQTKVDECETSVMEVNLSFTPQVQVKEEGCQTTAIKVESSQVECTAPPLGDLVGEEDRKNAQTKSFLSTGLSVGELPSGLNVLRQLLQKRQQAQTLQTQTVGTDGHKGPAPSIKRAKSRKVLSTTPKRPKAQKSTTPKTGKPTTKTVARSSTQTNLCMMHKDNLSDDEVLVFSEPGLDTCTLMEDSLSPELPHNYNFDINAIDQSEFSNSYGGSQFVLTDKILPAKFLSEVSQEADPAQMQSSAKKFDWQKRKPLSLELLDASENVELVSNPLNSERNEKKDWEFSPCKSHTLSPFQDFYCERKELLFSILDPVAPLPLSSASFVDHEGSALGDPLEGIDGLTSTTPSSSPRSLSSPSQVRPSQLMRGMGGGAHILKPLMSPPSQDEIVNSLVNFEISEATYQEPFCSDPSDAPGKPMEIGGCRLVVGTRLANELAEFSGDFSTEGLLFWKTAFSAMTHPATVTSPSRTKGVEDSKPIKDQAEAKSTSTKDSKIILLPCKNPPNQDVVRLWLEAKKQYECLRKMRKDRELPENTRAASDDEEKTANRTSTPTASPCSAVKVELSGNVSATRVQRQGNRRNSLFTSSARNAGFQSVASQPCQGLDKSDVDCKHEKQEEEEDEDDDEIPDLPPWQESRQQSPSSPHSQSENKQSENSLELLSPNPCSSFDRLGNYFSPLTPRAGRKEEEDSGSPRLLHSTPFLSQRAKELKPECGTPITAETPASQRLQQRRRRCTGPMRRVLLTTQMQNQFAAVNVPKKENSQIEGPSIGNSYGFKLSIHNLQEAKALHEVQHLTLMAMELHARSRHDLEADPEFDPICALFYCLSSDAALPGGDSTVITGAIVVDKDHQSSVQGDKSRAPLLIRSGISGLQVDYATDEKMLFQQLICVIRRFDPDILLGYEVQMHSWGYLLQRATAVGVDLCQQLSRVTDDSKDNHYTADRDEYGADTMSEIHIIGRVTLNLWRVMKTEVTLNNYTFENVAFHVLHQRFPLYSPRTLSDWFDHSTDLYRWKMVDHYMSRVCGIMQLLQQQDIIGRTSELARLFGIQFLHVLTRGSQYRVESMMLRVAKPLNYIPVTPSTQQRAQQRAPQCIPLVMEPESRFYSNSVIVLDFQSLYPSIVIAYNYCYSTCMGHVDSLGMSDEFKFGCSSLRVPPELLHQLRNDITVSPNGIVFVKAAVRKGVLPSMLEEILNTRIMVKQSMKSYKQDKALTKLLHARQLGLKLIANVTFGYTAASYSGRMPCVEVGDSIVHKARETLEGAIKMVNDTKKWGARVVYGDTDSMFVLLKGATKEQAFKIGHEIAEAVTATNPKPVKLKFEKLYLPCVLQTKKRYVGYMYESLDQKDAVFDAKGIETVRRDNCPAVSKVLERSIKLLFETRDISQVKQFVQHQCVKVLDGRASMQDLTFAKEYRGSGSLQPRDCVSALELTRQMMAYDRRLEPRVGERVPYVIVYGTPGVPLIQLVRRPMDVLQDPSLRLNATYYITKQILPPLVRMFQLIGVDVFSWYHELPRIQKASCSSAMKGEDAGRKGTISQYFTTLHCPVCDQLTQLGVCSSCRTEPQRVAVTLNQHIRQWESQHEQLLKICRNCSCSVERHISCVSLDCPVLYKLSRVNRQLSRAPYLRQLLEQF</sequence>
<dbReference type="OMA" id="DPTSWIR"/>
<keyword evidence="10" id="KW-0862">Zinc</keyword>
<keyword evidence="11" id="KW-0239">DNA-directed DNA polymerase</keyword>
<evidence type="ECO:0000259" key="23">
    <source>
        <dbReference type="Pfam" id="PF14260"/>
    </source>
</evidence>
<feature type="compositionally biased region" description="Low complexity" evidence="20">
    <location>
        <begin position="1629"/>
        <end position="1644"/>
    </location>
</feature>
<dbReference type="CDD" id="cd05534">
    <property type="entry name" value="POLBc_zeta"/>
    <property type="match status" value="1"/>
</dbReference>
<feature type="compositionally biased region" description="Polar residues" evidence="20">
    <location>
        <begin position="762"/>
        <end position="775"/>
    </location>
</feature>
<comment type="catalytic activity">
    <reaction evidence="16">
        <text>DNA(n) + a 2'-deoxyribonucleoside 5'-triphosphate = DNA(n+1) + diphosphate</text>
        <dbReference type="Rhea" id="RHEA:22508"/>
        <dbReference type="Rhea" id="RHEA-COMP:17339"/>
        <dbReference type="Rhea" id="RHEA-COMP:17340"/>
        <dbReference type="ChEBI" id="CHEBI:33019"/>
        <dbReference type="ChEBI" id="CHEBI:61560"/>
        <dbReference type="ChEBI" id="CHEBI:173112"/>
        <dbReference type="EC" id="2.7.7.7"/>
    </reaction>
</comment>
<evidence type="ECO:0000256" key="4">
    <source>
        <dbReference type="ARBA" id="ARBA00012417"/>
    </source>
</evidence>
<keyword evidence="15" id="KW-0539">Nucleus</keyword>
<feature type="compositionally biased region" description="Low complexity" evidence="20">
    <location>
        <begin position="183"/>
        <end position="196"/>
    </location>
</feature>
<dbReference type="GO" id="GO:0003677">
    <property type="term" value="F:DNA binding"/>
    <property type="evidence" value="ECO:0007669"/>
    <property type="project" value="InterPro"/>
</dbReference>
<evidence type="ECO:0000256" key="5">
    <source>
        <dbReference type="ARBA" id="ARBA00021589"/>
    </source>
</evidence>
<comment type="subunit">
    <text evidence="18">Heterodimer with MAD2L2. This dimer forms the minimal DNA polymerase zeta complex (Pol-zeta2), with REV3L bearing DNA polymerase catalytic activity, although its activity is very low in this context. Component of the tetrameric Pol-zeta complex (Pol-zeta4), which consists of REV3L, MAD2L2, POLD2 and POLD3; Pol-zeta4 is the fully active form of DNA polymerase zeta.</text>
</comment>
<keyword evidence="14" id="KW-0234">DNA repair</keyword>
<feature type="region of interest" description="Disordered" evidence="20">
    <location>
        <begin position="246"/>
        <end position="266"/>
    </location>
</feature>
<dbReference type="FunFam" id="1.10.132.60:FF:000005">
    <property type="entry name" value="Putative DNA polymerase zeta catalytic subunit"/>
    <property type="match status" value="1"/>
</dbReference>
<dbReference type="InterPro" id="IPR006134">
    <property type="entry name" value="DNA-dir_DNA_pol_B_multi_dom"/>
</dbReference>
<dbReference type="GeneTree" id="ENSGT00940000156226"/>
<dbReference type="PRINTS" id="PR00106">
    <property type="entry name" value="DNAPOLB"/>
</dbReference>
<feature type="region of interest" description="Disordered" evidence="20">
    <location>
        <begin position="1526"/>
        <end position="1557"/>
    </location>
</feature>
<feature type="compositionally biased region" description="Polar residues" evidence="20">
    <location>
        <begin position="1646"/>
        <end position="1661"/>
    </location>
</feature>
<dbReference type="GO" id="GO:0016035">
    <property type="term" value="C:zeta DNA polymerase complex"/>
    <property type="evidence" value="ECO:0007669"/>
    <property type="project" value="InterPro"/>
</dbReference>
<dbReference type="GO" id="GO:0042276">
    <property type="term" value="P:error-prone translesion synthesis"/>
    <property type="evidence" value="ECO:0007669"/>
    <property type="project" value="TreeGrafter"/>
</dbReference>
<comment type="cofactor">
    <cofactor evidence="1">
        <name>[4Fe-4S] cluster</name>
        <dbReference type="ChEBI" id="CHEBI:49883"/>
    </cofactor>
</comment>
<evidence type="ECO:0000256" key="16">
    <source>
        <dbReference type="ARBA" id="ARBA00049244"/>
    </source>
</evidence>
<dbReference type="Pfam" id="PF14260">
    <property type="entry name" value="zf-C4pol"/>
    <property type="match status" value="1"/>
</dbReference>
<dbReference type="InterPro" id="IPR042087">
    <property type="entry name" value="DNA_pol_B_thumb"/>
</dbReference>
<feature type="compositionally biased region" description="Basic residues" evidence="20">
    <location>
        <begin position="935"/>
        <end position="944"/>
    </location>
</feature>
<evidence type="ECO:0000256" key="13">
    <source>
        <dbReference type="ARBA" id="ARBA00023014"/>
    </source>
</evidence>
<evidence type="ECO:0000256" key="11">
    <source>
        <dbReference type="ARBA" id="ARBA00022932"/>
    </source>
</evidence>
<evidence type="ECO:0000313" key="26">
    <source>
        <dbReference type="Proteomes" id="UP000265120"/>
    </source>
</evidence>
<reference evidence="25" key="2">
    <citation type="submission" date="2025-08" db="UniProtKB">
        <authorList>
            <consortium name="Ensembl"/>
        </authorList>
    </citation>
    <scope>IDENTIFICATION</scope>
</reference>
<feature type="region of interest" description="Disordered" evidence="20">
    <location>
        <begin position="1333"/>
        <end position="1378"/>
    </location>
</feature>
<feature type="region of interest" description="Disordered" evidence="20">
    <location>
        <begin position="91"/>
        <end position="161"/>
    </location>
</feature>
<feature type="region of interest" description="Disordered" evidence="20">
    <location>
        <begin position="1592"/>
        <end position="1661"/>
    </location>
</feature>
<evidence type="ECO:0000256" key="19">
    <source>
        <dbReference type="ARBA" id="ARBA00075683"/>
    </source>
</evidence>
<dbReference type="PROSITE" id="PS00116">
    <property type="entry name" value="DNA_POLYMERASE_B"/>
    <property type="match status" value="1"/>
</dbReference>
<evidence type="ECO:0000256" key="17">
    <source>
        <dbReference type="ARBA" id="ARBA00059263"/>
    </source>
</evidence>
<dbReference type="InterPro" id="IPR036397">
    <property type="entry name" value="RNaseH_sf"/>
</dbReference>
<dbReference type="CDD" id="cd22287">
    <property type="entry name" value="REV3L_RBD"/>
    <property type="match status" value="1"/>
</dbReference>
<name>A0A3P8WNK5_CYNSE</name>
<feature type="compositionally biased region" description="Acidic residues" evidence="20">
    <location>
        <begin position="1614"/>
        <end position="1625"/>
    </location>
</feature>
<dbReference type="InterPro" id="IPR025687">
    <property type="entry name" value="Znf-C4pol"/>
</dbReference>
<dbReference type="SUPFAM" id="SSF53098">
    <property type="entry name" value="Ribonuclease H-like"/>
    <property type="match status" value="1"/>
</dbReference>
<feature type="region of interest" description="Disordered" evidence="20">
    <location>
        <begin position="1092"/>
        <end position="1152"/>
    </location>
</feature>
<evidence type="ECO:0000256" key="6">
    <source>
        <dbReference type="ARBA" id="ARBA00022679"/>
    </source>
</evidence>
<feature type="region of interest" description="Disordered" evidence="20">
    <location>
        <begin position="1673"/>
        <end position="1694"/>
    </location>
</feature>
<dbReference type="Pfam" id="PF03104">
    <property type="entry name" value="DNA_pol_B_exo1"/>
    <property type="match status" value="1"/>
</dbReference>
<feature type="region of interest" description="Disordered" evidence="20">
    <location>
        <begin position="867"/>
        <end position="978"/>
    </location>
</feature>
<dbReference type="InterPro" id="IPR030559">
    <property type="entry name" value="PolZ_Rev3"/>
</dbReference>
<dbReference type="FunFam" id="3.30.420.10:FF:000024">
    <property type="entry name" value="DNA polymerase zeta catalytic subunit"/>
    <property type="match status" value="1"/>
</dbReference>
<organism evidence="25 26">
    <name type="scientific">Cynoglossus semilaevis</name>
    <name type="common">Tongue sole</name>
    <dbReference type="NCBI Taxonomy" id="244447"/>
    <lineage>
        <taxon>Eukaryota</taxon>
        <taxon>Metazoa</taxon>
        <taxon>Chordata</taxon>
        <taxon>Craniata</taxon>
        <taxon>Vertebrata</taxon>
        <taxon>Euteleostomi</taxon>
        <taxon>Actinopterygii</taxon>
        <taxon>Neopterygii</taxon>
        <taxon>Teleostei</taxon>
        <taxon>Neoteleostei</taxon>
        <taxon>Acanthomorphata</taxon>
        <taxon>Carangaria</taxon>
        <taxon>Pleuronectiformes</taxon>
        <taxon>Pleuronectoidei</taxon>
        <taxon>Cynoglossidae</taxon>
        <taxon>Cynoglossinae</taxon>
        <taxon>Cynoglossus</taxon>
    </lineage>
</organism>
<feature type="region of interest" description="Disordered" evidence="20">
    <location>
        <begin position="830"/>
        <end position="851"/>
    </location>
</feature>
<keyword evidence="6" id="KW-0808">Transferase</keyword>
<dbReference type="Gene3D" id="3.30.420.10">
    <property type="entry name" value="Ribonuclease H-like superfamily/Ribonuclease H"/>
    <property type="match status" value="1"/>
</dbReference>
<reference evidence="25" key="3">
    <citation type="submission" date="2025-09" db="UniProtKB">
        <authorList>
            <consortium name="Ensembl"/>
        </authorList>
    </citation>
    <scope>IDENTIFICATION</scope>
</reference>
<evidence type="ECO:0000256" key="2">
    <source>
        <dbReference type="ARBA" id="ARBA00004123"/>
    </source>
</evidence>
<feature type="compositionally biased region" description="Basic and acidic residues" evidence="20">
    <location>
        <begin position="1468"/>
        <end position="1487"/>
    </location>
</feature>
<dbReference type="InterPro" id="IPR043502">
    <property type="entry name" value="DNA/RNA_pol_sf"/>
</dbReference>
<feature type="compositionally biased region" description="Basic residues" evidence="20">
    <location>
        <begin position="906"/>
        <end position="918"/>
    </location>
</feature>
<reference evidence="25 26" key="1">
    <citation type="journal article" date="2014" name="Nat. Genet.">
        <title>Whole-genome sequence of a flatfish provides insights into ZW sex chromosome evolution and adaptation to a benthic lifestyle.</title>
        <authorList>
            <person name="Chen S."/>
            <person name="Zhang G."/>
            <person name="Shao C."/>
            <person name="Huang Q."/>
            <person name="Liu G."/>
            <person name="Zhang P."/>
            <person name="Song W."/>
            <person name="An N."/>
            <person name="Chalopin D."/>
            <person name="Volff J.N."/>
            <person name="Hong Y."/>
            <person name="Li Q."/>
            <person name="Sha Z."/>
            <person name="Zhou H."/>
            <person name="Xie M."/>
            <person name="Yu Q."/>
            <person name="Liu Y."/>
            <person name="Xiang H."/>
            <person name="Wang N."/>
            <person name="Wu K."/>
            <person name="Yang C."/>
            <person name="Zhou Q."/>
            <person name="Liao X."/>
            <person name="Yang L."/>
            <person name="Hu Q."/>
            <person name="Zhang J."/>
            <person name="Meng L."/>
            <person name="Jin L."/>
            <person name="Tian Y."/>
            <person name="Lian J."/>
            <person name="Yang J."/>
            <person name="Miao G."/>
            <person name="Liu S."/>
            <person name="Liang Z."/>
            <person name="Yan F."/>
            <person name="Li Y."/>
            <person name="Sun B."/>
            <person name="Zhang H."/>
            <person name="Zhang J."/>
            <person name="Zhu Y."/>
            <person name="Du M."/>
            <person name="Zhao Y."/>
            <person name="Schartl M."/>
            <person name="Tang Q."/>
            <person name="Wang J."/>
        </authorList>
    </citation>
    <scope>NUCLEOTIDE SEQUENCE</scope>
</reference>
<evidence type="ECO:0000256" key="10">
    <source>
        <dbReference type="ARBA" id="ARBA00022833"/>
    </source>
</evidence>
<dbReference type="GO" id="GO:0051536">
    <property type="term" value="F:iron-sulfur cluster binding"/>
    <property type="evidence" value="ECO:0007669"/>
    <property type="project" value="UniProtKB-KW"/>
</dbReference>
<dbReference type="Ensembl" id="ENSCSET00000027461.1">
    <property type="protein sequence ID" value="ENSCSEP00000027096.1"/>
    <property type="gene ID" value="ENSCSEG00000017283.1"/>
</dbReference>
<evidence type="ECO:0000256" key="1">
    <source>
        <dbReference type="ARBA" id="ARBA00001966"/>
    </source>
</evidence>
<protein>
    <recommendedName>
        <fullName evidence="5">DNA polymerase zeta catalytic subunit</fullName>
        <ecNumber evidence="4">2.7.7.7</ecNumber>
    </recommendedName>
    <alternativeName>
        <fullName evidence="19">Protein reversionless 3-like</fullName>
    </alternativeName>
</protein>
<evidence type="ECO:0000259" key="22">
    <source>
        <dbReference type="Pfam" id="PF03104"/>
    </source>
</evidence>
<dbReference type="Gene3D" id="3.90.1600.10">
    <property type="entry name" value="Palm domain of DNA polymerase"/>
    <property type="match status" value="1"/>
</dbReference>
<dbReference type="SMART" id="SM00486">
    <property type="entry name" value="POLBc"/>
    <property type="match status" value="1"/>
</dbReference>
<feature type="domain" description="C4-type zinc-finger of DNA polymerase delta" evidence="23">
    <location>
        <begin position="2538"/>
        <end position="2605"/>
    </location>
</feature>
<dbReference type="Proteomes" id="UP000265120">
    <property type="component" value="Chromosome 7"/>
</dbReference>
<dbReference type="GO" id="GO:0000166">
    <property type="term" value="F:nucleotide binding"/>
    <property type="evidence" value="ECO:0007669"/>
    <property type="project" value="InterPro"/>
</dbReference>
<feature type="compositionally biased region" description="Acidic residues" evidence="20">
    <location>
        <begin position="99"/>
        <end position="114"/>
    </location>
</feature>
<dbReference type="InterPro" id="IPR006133">
    <property type="entry name" value="DNA-dir_DNA_pol_B_exonuc"/>
</dbReference>
<comment type="similarity">
    <text evidence="3">Belongs to the DNA polymerase type-B family.</text>
</comment>
<feature type="compositionally biased region" description="Basic and acidic residues" evidence="20">
    <location>
        <begin position="1602"/>
        <end position="1613"/>
    </location>
</feature>
<evidence type="ECO:0000313" key="25">
    <source>
        <dbReference type="Ensembl" id="ENSCSEP00000027096.1"/>
    </source>
</evidence>
<dbReference type="InterPro" id="IPR017964">
    <property type="entry name" value="DNA-dir_DNA_pol_B_CS"/>
</dbReference>
<evidence type="ECO:0000256" key="15">
    <source>
        <dbReference type="ARBA" id="ARBA00023242"/>
    </source>
</evidence>
<evidence type="ECO:0000256" key="7">
    <source>
        <dbReference type="ARBA" id="ARBA00022695"/>
    </source>
</evidence>
<dbReference type="FunFam" id="1.10.287.690:FF:000002">
    <property type="entry name" value="DNA polymerase zeta"/>
    <property type="match status" value="1"/>
</dbReference>
<evidence type="ECO:0000259" key="24">
    <source>
        <dbReference type="Pfam" id="PF15735"/>
    </source>
</evidence>
<feature type="domain" description="DNA-directed DNA polymerase family B multifunctional" evidence="21">
    <location>
        <begin position="2044"/>
        <end position="2495"/>
    </location>
</feature>
<evidence type="ECO:0000259" key="21">
    <source>
        <dbReference type="Pfam" id="PF00136"/>
    </source>
</evidence>
<dbReference type="PANTHER" id="PTHR45812:SF1">
    <property type="entry name" value="DNA POLYMERASE ZETA CATALYTIC SUBUNIT"/>
    <property type="match status" value="1"/>
</dbReference>
<feature type="domain" description="DNA-directed DNA polymerase family B exonuclease" evidence="22">
    <location>
        <begin position="1865"/>
        <end position="1978"/>
    </location>
</feature>
<dbReference type="GO" id="GO:0000724">
    <property type="term" value="P:double-strand break repair via homologous recombination"/>
    <property type="evidence" value="ECO:0007669"/>
    <property type="project" value="TreeGrafter"/>
</dbReference>
<accession>A0A3P8WNK5</accession>
<dbReference type="GO" id="GO:0003887">
    <property type="term" value="F:DNA-directed DNA polymerase activity"/>
    <property type="evidence" value="ECO:0007669"/>
    <property type="project" value="UniProtKB-KW"/>
</dbReference>
<feature type="region of interest" description="Disordered" evidence="20">
    <location>
        <begin position="1460"/>
        <end position="1487"/>
    </location>
</feature>
<keyword evidence="8" id="KW-0479">Metal-binding</keyword>
<evidence type="ECO:0000256" key="9">
    <source>
        <dbReference type="ARBA" id="ARBA00022763"/>
    </source>
</evidence>
<dbReference type="EC" id="2.7.7.7" evidence="4"/>
<dbReference type="InterPro" id="IPR012337">
    <property type="entry name" value="RNaseH-like_sf"/>
</dbReference>
<keyword evidence="7" id="KW-0548">Nucleotidyltransferase</keyword>
<keyword evidence="12" id="KW-0408">Iron</keyword>